<feature type="signal peptide" evidence="2">
    <location>
        <begin position="1"/>
        <end position="34"/>
    </location>
</feature>
<gene>
    <name evidence="4" type="ORF">I2I01_14665</name>
</gene>
<evidence type="ECO:0000256" key="2">
    <source>
        <dbReference type="SAM" id="SignalP"/>
    </source>
</evidence>
<protein>
    <submittedName>
        <fullName evidence="4">VCBS repeat-containing protein</fullName>
    </submittedName>
</protein>
<accession>A0A931FKC5</accession>
<dbReference type="Proteomes" id="UP000645610">
    <property type="component" value="Unassembled WGS sequence"/>
</dbReference>
<proteinExistence type="predicted"/>
<dbReference type="Gene3D" id="2.130.10.130">
    <property type="entry name" value="Integrin alpha, N-terminal"/>
    <property type="match status" value="1"/>
</dbReference>
<dbReference type="Gene3D" id="2.30.30.100">
    <property type="match status" value="3"/>
</dbReference>
<organism evidence="4 5">
    <name type="scientific">Hymenobacter properus</name>
    <dbReference type="NCBI Taxonomy" id="2791026"/>
    <lineage>
        <taxon>Bacteria</taxon>
        <taxon>Pseudomonadati</taxon>
        <taxon>Bacteroidota</taxon>
        <taxon>Cytophagia</taxon>
        <taxon>Cytophagales</taxon>
        <taxon>Hymenobacteraceae</taxon>
        <taxon>Hymenobacter</taxon>
    </lineage>
</organism>
<reference evidence="4 5" key="1">
    <citation type="submission" date="2020-11" db="EMBL/GenBank/DDBJ databases">
        <authorList>
            <person name="Kim M.K."/>
        </authorList>
    </citation>
    <scope>NUCLEOTIDE SEQUENCE [LARGE SCALE GENOMIC DNA]</scope>
    <source>
        <strain evidence="4 5">BT439</strain>
    </source>
</reference>
<dbReference type="AlphaFoldDB" id="A0A931FKC5"/>
<evidence type="ECO:0000313" key="5">
    <source>
        <dbReference type="Proteomes" id="UP000645610"/>
    </source>
</evidence>
<dbReference type="Gene3D" id="2.60.40.10">
    <property type="entry name" value="Immunoglobulins"/>
    <property type="match status" value="1"/>
</dbReference>
<sequence>MKELSTPVTNNFFGFAWFGALLALLFTPGGAAMAQTCSFAPTVSYTSGVGILSSPHSVTRGDLNGDGLLDIVTANFYSGMVGVLLGMPGGSFAPVTTYPTGGGTTYSVALGDLNGDGRLDIITTNYNTNSVGVLLGQAGGTFAAPVQYISGPSTCFPYGIALGDVNNDGRLDVVVTNYYLGTVGVLLGQTGGTLGTVVQYATGTSSSEPIGVALGDLNGDGWLDIVTTNSTLNTSSGPPTGRAAVLLAQGGGRFAAPVQYLLSGVNTRSVGVALGDVNGDGHLDIIGGNSAGNTVGVLLGQGGGTFAAVVLYATGANSAPQSVALGDLNGDGQLDIVTGNYTAGTAGVLLGTGSGSFAAMTHYSTGSGSGLIDMTLGDVNSDGKLDIITVNDAAYSAGVMLNTTVYEPPTLRSVSPTNSPIGTSITLTGTYLSSTRAVRFNGTAATTFAVVNATTVTATVPPGATTGLLTVTTLGGTATGIPFSVGTLSAGMWAPPADVTLAPNPAHDAFVVRLPAGTAVTQGELLNALGQVVRRPAVAGTRFTVETAGLGPGVYSLRLSTGAGIVTKRVVID</sequence>
<comment type="caution">
    <text evidence="4">The sequence shown here is derived from an EMBL/GenBank/DDBJ whole genome shotgun (WGS) entry which is preliminary data.</text>
</comment>
<keyword evidence="5" id="KW-1185">Reference proteome</keyword>
<dbReference type="RefSeq" id="WP_196287227.1">
    <property type="nucleotide sequence ID" value="NZ_JADQDP010000003.1"/>
</dbReference>
<name>A0A931FKC5_9BACT</name>
<feature type="domain" description="IPT/TIG" evidence="3">
    <location>
        <begin position="409"/>
        <end position="477"/>
    </location>
</feature>
<dbReference type="InterPro" id="IPR013783">
    <property type="entry name" value="Ig-like_fold"/>
</dbReference>
<dbReference type="InterPro" id="IPR026444">
    <property type="entry name" value="Secre_tail"/>
</dbReference>
<evidence type="ECO:0000256" key="1">
    <source>
        <dbReference type="ARBA" id="ARBA00022729"/>
    </source>
</evidence>
<evidence type="ECO:0000313" key="4">
    <source>
        <dbReference type="EMBL" id="MBF9142888.1"/>
    </source>
</evidence>
<dbReference type="InterPro" id="IPR028994">
    <property type="entry name" value="Integrin_alpha_N"/>
</dbReference>
<evidence type="ECO:0000259" key="3">
    <source>
        <dbReference type="Pfam" id="PF01833"/>
    </source>
</evidence>
<feature type="chain" id="PRO_5037572980" evidence="2">
    <location>
        <begin position="35"/>
        <end position="573"/>
    </location>
</feature>
<dbReference type="Pfam" id="PF01833">
    <property type="entry name" value="TIG"/>
    <property type="match status" value="1"/>
</dbReference>
<dbReference type="SUPFAM" id="SSF81296">
    <property type="entry name" value="E set domains"/>
    <property type="match status" value="1"/>
</dbReference>
<dbReference type="InterPro" id="IPR014756">
    <property type="entry name" value="Ig_E-set"/>
</dbReference>
<dbReference type="SUPFAM" id="SSF69318">
    <property type="entry name" value="Integrin alpha N-terminal domain"/>
    <property type="match status" value="1"/>
</dbReference>
<dbReference type="InterPro" id="IPR013517">
    <property type="entry name" value="FG-GAP"/>
</dbReference>
<dbReference type="InterPro" id="IPR002909">
    <property type="entry name" value="IPT_dom"/>
</dbReference>
<dbReference type="Pfam" id="PF13517">
    <property type="entry name" value="FG-GAP_3"/>
    <property type="match status" value="3"/>
</dbReference>
<keyword evidence="1 2" id="KW-0732">Signal</keyword>
<dbReference type="EMBL" id="JADQDP010000003">
    <property type="protein sequence ID" value="MBF9142888.1"/>
    <property type="molecule type" value="Genomic_DNA"/>
</dbReference>
<dbReference type="NCBIfam" id="TIGR04183">
    <property type="entry name" value="Por_Secre_tail"/>
    <property type="match status" value="1"/>
</dbReference>
<dbReference type="PANTHER" id="PTHR46580:SF2">
    <property type="entry name" value="MAM DOMAIN-CONTAINING PROTEIN"/>
    <property type="match status" value="1"/>
</dbReference>
<dbReference type="PANTHER" id="PTHR46580">
    <property type="entry name" value="SENSOR KINASE-RELATED"/>
    <property type="match status" value="1"/>
</dbReference>